<evidence type="ECO:0000313" key="2">
    <source>
        <dbReference type="Proteomes" id="UP000197174"/>
    </source>
</evidence>
<accession>A0A2D0AWN6</accession>
<organism evidence="1 2">
    <name type="scientific">Micromonospora wenchangensis</name>
    <dbReference type="NCBI Taxonomy" id="1185415"/>
    <lineage>
        <taxon>Bacteria</taxon>
        <taxon>Bacillati</taxon>
        <taxon>Actinomycetota</taxon>
        <taxon>Actinomycetes</taxon>
        <taxon>Micromonosporales</taxon>
        <taxon>Micromonosporaceae</taxon>
        <taxon>Micromonospora</taxon>
    </lineage>
</organism>
<evidence type="ECO:0008006" key="3">
    <source>
        <dbReference type="Google" id="ProtNLM"/>
    </source>
</evidence>
<dbReference type="EMBL" id="MZMV01000059">
    <property type="protein sequence ID" value="OWV01543.1"/>
    <property type="molecule type" value="Genomic_DNA"/>
</dbReference>
<dbReference type="Proteomes" id="UP000197174">
    <property type="component" value="Unassembled WGS sequence"/>
</dbReference>
<dbReference type="RefSeq" id="WP_088646632.1">
    <property type="nucleotide sequence ID" value="NZ_MZMV01000059.1"/>
</dbReference>
<dbReference type="AlphaFoldDB" id="A0A2D0AWN6"/>
<keyword evidence="2" id="KW-1185">Reference proteome</keyword>
<reference evidence="1 2" key="1">
    <citation type="submission" date="2017-03" db="EMBL/GenBank/DDBJ databases">
        <title>Whole genome sequence of Micromonospora wenchangensis, isolated from mangrove soil.</title>
        <authorList>
            <person name="Yang H."/>
        </authorList>
    </citation>
    <scope>NUCLEOTIDE SEQUENCE [LARGE SCALE GENOMIC DNA]</scope>
    <source>
        <strain evidence="1 2">CCTCC AA 2012002</strain>
    </source>
</reference>
<sequence length="237" mass="24774">MTVVGPPSTEVALVHAWDDALGQPAPRRGLLLLGRPDADRLPVGEVTALLLATAGDWTGGRVATTVDCPTCPEQLEVTLTVADLLAAAPQRADRATGPFTLRWRGHRLTLRLPTPADLAGAAGAGDAAAAERWLLDACLLDADPPLADPSAALPAVSAAMAERDPLGVVAVALTCPGCGGGTEALLDVPAWAWHAADVRVRRLLDEVHRLARAYGWSEAEVLALGPHRRAAYLERVP</sequence>
<protein>
    <recommendedName>
        <fullName evidence="3">Phage baseplate protein</fullName>
    </recommendedName>
</protein>
<gene>
    <name evidence="1" type="ORF">B5D80_26315</name>
</gene>
<name>A0A2D0AWN6_9ACTN</name>
<dbReference type="OrthoDB" id="283948at2"/>
<comment type="caution">
    <text evidence="1">The sequence shown here is derived from an EMBL/GenBank/DDBJ whole genome shotgun (WGS) entry which is preliminary data.</text>
</comment>
<evidence type="ECO:0000313" key="1">
    <source>
        <dbReference type="EMBL" id="OWV01543.1"/>
    </source>
</evidence>
<proteinExistence type="predicted"/>